<feature type="chain" id="PRO_5031486379" description="PASTA domain-containing protein" evidence="1">
    <location>
        <begin position="22"/>
        <end position="105"/>
    </location>
</feature>
<dbReference type="AlphaFoldDB" id="A0A7X3SRU6"/>
<dbReference type="OrthoDB" id="8020217at2"/>
<keyword evidence="3" id="KW-1185">Reference proteome</keyword>
<reference evidence="2 3" key="1">
    <citation type="submission" date="2019-12" db="EMBL/GenBank/DDBJ databases">
        <authorList>
            <person name="Yuan C.-G."/>
        </authorList>
    </citation>
    <scope>NUCLEOTIDE SEQUENCE [LARGE SCALE GENOMIC DNA]</scope>
    <source>
        <strain evidence="2 3">KCTC 23863</strain>
    </source>
</reference>
<evidence type="ECO:0000313" key="3">
    <source>
        <dbReference type="Proteomes" id="UP000436483"/>
    </source>
</evidence>
<evidence type="ECO:0008006" key="4">
    <source>
        <dbReference type="Google" id="ProtNLM"/>
    </source>
</evidence>
<dbReference type="EMBL" id="WURB01000044">
    <property type="protein sequence ID" value="MXQ14718.1"/>
    <property type="molecule type" value="Genomic_DNA"/>
</dbReference>
<dbReference type="RefSeq" id="WP_160888433.1">
    <property type="nucleotide sequence ID" value="NZ_WURB01000044.1"/>
</dbReference>
<organism evidence="2 3">
    <name type="scientific">Microvirga makkahensis</name>
    <dbReference type="NCBI Taxonomy" id="1128670"/>
    <lineage>
        <taxon>Bacteria</taxon>
        <taxon>Pseudomonadati</taxon>
        <taxon>Pseudomonadota</taxon>
        <taxon>Alphaproteobacteria</taxon>
        <taxon>Hyphomicrobiales</taxon>
        <taxon>Methylobacteriaceae</taxon>
        <taxon>Microvirga</taxon>
    </lineage>
</organism>
<evidence type="ECO:0000256" key="1">
    <source>
        <dbReference type="SAM" id="SignalP"/>
    </source>
</evidence>
<accession>A0A7X3SRU6</accession>
<reference evidence="2 3" key="2">
    <citation type="submission" date="2020-01" db="EMBL/GenBank/DDBJ databases">
        <title>Microvirga sp. nov., an arsenate reduction bacterium isolated from Tibet hotspring sediments.</title>
        <authorList>
            <person name="Xian W.-D."/>
            <person name="Li W.-J."/>
        </authorList>
    </citation>
    <scope>NUCLEOTIDE SEQUENCE [LARGE SCALE GENOMIC DNA]</scope>
    <source>
        <strain evidence="2 3">KCTC 23863</strain>
    </source>
</reference>
<protein>
    <recommendedName>
        <fullName evidence="4">PASTA domain-containing protein</fullName>
    </recommendedName>
</protein>
<dbReference type="Proteomes" id="UP000436483">
    <property type="component" value="Unassembled WGS sequence"/>
</dbReference>
<feature type="signal peptide" evidence="1">
    <location>
        <begin position="1"/>
        <end position="21"/>
    </location>
</feature>
<evidence type="ECO:0000313" key="2">
    <source>
        <dbReference type="EMBL" id="MXQ14718.1"/>
    </source>
</evidence>
<keyword evidence="1" id="KW-0732">Signal</keyword>
<proteinExistence type="predicted"/>
<comment type="caution">
    <text evidence="2">The sequence shown here is derived from an EMBL/GenBank/DDBJ whole genome shotgun (WGS) entry which is preliminary data.</text>
</comment>
<name>A0A7X3SRU6_9HYPH</name>
<gene>
    <name evidence="2" type="ORF">GR328_25375</name>
</gene>
<sequence>MKFKALGVVIVAGLLGQGAQAADMAQMTVTRTTRVTRVAPVVPERAIARLAEQGLGYSVLHEGIGVPQRGYRVHVTCTVTETFAQTYCPTPAYEAHCPSAAIVCR</sequence>